<evidence type="ECO:0000313" key="2">
    <source>
        <dbReference type="EMBL" id="PLW12077.1"/>
    </source>
</evidence>
<organism evidence="2 3">
    <name type="scientific">Puccinia coronata f. sp. avenae</name>
    <dbReference type="NCBI Taxonomy" id="200324"/>
    <lineage>
        <taxon>Eukaryota</taxon>
        <taxon>Fungi</taxon>
        <taxon>Dikarya</taxon>
        <taxon>Basidiomycota</taxon>
        <taxon>Pucciniomycotina</taxon>
        <taxon>Pucciniomycetes</taxon>
        <taxon>Pucciniales</taxon>
        <taxon>Pucciniaceae</taxon>
        <taxon>Puccinia</taxon>
    </lineage>
</organism>
<gene>
    <name evidence="2" type="ORF">PCASD_23023</name>
</gene>
<dbReference type="AlphaFoldDB" id="A0A2N5SFQ0"/>
<feature type="compositionally biased region" description="Low complexity" evidence="1">
    <location>
        <begin position="143"/>
        <end position="152"/>
    </location>
</feature>
<dbReference type="EMBL" id="PGCI01000898">
    <property type="protein sequence ID" value="PLW12077.1"/>
    <property type="molecule type" value="Genomic_DNA"/>
</dbReference>
<dbReference type="Proteomes" id="UP000235392">
    <property type="component" value="Unassembled WGS sequence"/>
</dbReference>
<feature type="compositionally biased region" description="Polar residues" evidence="1">
    <location>
        <begin position="154"/>
        <end position="185"/>
    </location>
</feature>
<feature type="compositionally biased region" description="Polar residues" evidence="1">
    <location>
        <begin position="120"/>
        <end position="136"/>
    </location>
</feature>
<name>A0A2N5SFQ0_9BASI</name>
<feature type="non-terminal residue" evidence="2">
    <location>
        <position position="1"/>
    </location>
</feature>
<sequence>SQNSSSDDDSSNSDLVSSIEIAVLSNFPRRRQGHPIEVSHDSDDQSEPAERSGCHGKARLVESSDPPNDYADDQMDLTQVPPRHVQSHYIPSIDPSDESDVEQSAMSCVQSMPKRRELSKSLNNLKTYPTQWSQRCQKGRLPSNESSSSETESFQKSKTNGARKLTTQSKEFPSPSTEAEQSNWGQPLDPEDYAAQRMVYVHKAASPQTVKIIKNIMRCAGVHRFAPDFLNPPKAPSNQLLWDSAVKAFTELVQCGEYEVDPQLQDPQIISQELRKYVKELAEQRLAVASQIEGLTDLYPSIRAACSDDETDYKEQPLRNLKRGRKHFKILQVPWRSKAFSEFLLLLDDIGERQKQASFCKPSGPPPRVRHREDNPATGLVQPKSNLPKDVFNSGWLKSLSQDKRRGLQVQPPHNLKRVIQSIEAALDNCGVSSSS</sequence>
<accession>A0A2N5SFQ0</accession>
<evidence type="ECO:0000313" key="3">
    <source>
        <dbReference type="Proteomes" id="UP000235392"/>
    </source>
</evidence>
<feature type="region of interest" description="Disordered" evidence="1">
    <location>
        <begin position="357"/>
        <end position="385"/>
    </location>
</feature>
<feature type="region of interest" description="Disordered" evidence="1">
    <location>
        <begin position="26"/>
        <end position="189"/>
    </location>
</feature>
<feature type="compositionally biased region" description="Basic and acidic residues" evidence="1">
    <location>
        <begin position="37"/>
        <end position="53"/>
    </location>
</feature>
<evidence type="ECO:0000256" key="1">
    <source>
        <dbReference type="SAM" id="MobiDB-lite"/>
    </source>
</evidence>
<proteinExistence type="predicted"/>
<protein>
    <submittedName>
        <fullName evidence="2">Uncharacterized protein</fullName>
    </submittedName>
</protein>
<reference evidence="2 3" key="1">
    <citation type="submission" date="2017-11" db="EMBL/GenBank/DDBJ databases">
        <title>De novo assembly and phasing of dikaryotic genomes from two isolates of Puccinia coronata f. sp. avenae, the causal agent of oat crown rust.</title>
        <authorList>
            <person name="Miller M.E."/>
            <person name="Zhang Y."/>
            <person name="Omidvar V."/>
            <person name="Sperschneider J."/>
            <person name="Schwessinger B."/>
            <person name="Raley C."/>
            <person name="Palmer J.M."/>
            <person name="Garnica D."/>
            <person name="Upadhyaya N."/>
            <person name="Rathjen J."/>
            <person name="Taylor J.M."/>
            <person name="Park R.F."/>
            <person name="Dodds P.N."/>
            <person name="Hirsch C.D."/>
            <person name="Kianian S.F."/>
            <person name="Figueroa M."/>
        </authorList>
    </citation>
    <scope>NUCLEOTIDE SEQUENCE [LARGE SCALE GENOMIC DNA]</scope>
    <source>
        <strain evidence="2">12SD80</strain>
    </source>
</reference>
<comment type="caution">
    <text evidence="2">The sequence shown here is derived from an EMBL/GenBank/DDBJ whole genome shotgun (WGS) entry which is preliminary data.</text>
</comment>